<dbReference type="Pfam" id="PF02494">
    <property type="entry name" value="HYR"/>
    <property type="match status" value="1"/>
</dbReference>
<dbReference type="InterPro" id="IPR043555">
    <property type="entry name" value="SRPX-like"/>
</dbReference>
<dbReference type="AlphaFoldDB" id="A0A674BIZ8"/>
<keyword evidence="11" id="KW-0130">Cell adhesion</keyword>
<reference evidence="18" key="1">
    <citation type="submission" date="2025-08" db="UniProtKB">
        <authorList>
            <consortium name="Ensembl"/>
        </authorList>
    </citation>
    <scope>IDENTIFICATION</scope>
</reference>
<evidence type="ECO:0000259" key="17">
    <source>
        <dbReference type="PROSITE" id="PS50923"/>
    </source>
</evidence>
<dbReference type="PANTHER" id="PTHR46343">
    <property type="entry name" value="HYR DOMAIN-CONTAINING PROTEIN"/>
    <property type="match status" value="1"/>
</dbReference>
<dbReference type="PANTHER" id="PTHR46343:SF3">
    <property type="entry name" value="SUSHI REPEAT-CONTAINING PROTEIN SRPX2"/>
    <property type="match status" value="1"/>
</dbReference>
<evidence type="ECO:0000256" key="13">
    <source>
        <dbReference type="ARBA" id="ARBA00023157"/>
    </source>
</evidence>
<feature type="domain" description="Sushi" evidence="17">
    <location>
        <begin position="219"/>
        <end position="278"/>
    </location>
</feature>
<evidence type="ECO:0000313" key="18">
    <source>
        <dbReference type="Ensembl" id="ENSSTUP00000071445.1"/>
    </source>
</evidence>
<dbReference type="OMA" id="PICADHD"/>
<dbReference type="GO" id="GO:0005737">
    <property type="term" value="C:cytoplasm"/>
    <property type="evidence" value="ECO:0007669"/>
    <property type="project" value="UniProtKB-SubCell"/>
</dbReference>
<proteinExistence type="predicted"/>
<dbReference type="GO" id="GO:0090050">
    <property type="term" value="P:positive regulation of cell migration involved in sprouting angiogenesis"/>
    <property type="evidence" value="ECO:0007669"/>
    <property type="project" value="TreeGrafter"/>
</dbReference>
<sequence>MTRFHILLLFLVTFIRELLGHNEGSGTTMHSSYNEVCVFKQYCCDANLRWCPFLSLNYRSTLGTRCEMTCDRGYKLLGRSSVQCMPNRRWSGTSHCRQVRCNVLHLIWHCDYICEPGYQIKGGHSHTYLDGGSWSGAEPICADHDPPQIKCPLSRVKIAEPGKLTARVSWDPPVASDTADKTLDSMMELLDLMIKIVTLIGQGPDTAFKEGINKKIIYIYCVQSSSPLHGYLTCDSDGNNYGAVCEYHCDRGQERRGTASRVCQFDHSWTEAPAECVPMEFKTDVDTASGLLDQFYEKRLLIVSAPNVAHGDYKLQNLMVQVSPRHRDVTVIELLGSPPREGGCIKGRHLDTEVIEGLRQAFRISRSYFNMVLLDKDGLDHERFLTPTTFDELFSYIDNLLNEVERRRLELLVYC</sequence>
<evidence type="ECO:0000256" key="16">
    <source>
        <dbReference type="SAM" id="SignalP"/>
    </source>
</evidence>
<keyword evidence="6" id="KW-0964">Secreted</keyword>
<evidence type="ECO:0000256" key="12">
    <source>
        <dbReference type="ARBA" id="ARBA00023018"/>
    </source>
</evidence>
<dbReference type="GO" id="GO:0001525">
    <property type="term" value="P:angiogenesis"/>
    <property type="evidence" value="ECO:0007669"/>
    <property type="project" value="UniProtKB-KW"/>
</dbReference>
<keyword evidence="10" id="KW-0677">Repeat</keyword>
<feature type="chain" id="PRO_5025661612" description="Sushi repeat-containing protein SRPX2" evidence="16">
    <location>
        <begin position="21"/>
        <end position="415"/>
    </location>
</feature>
<feature type="signal peptide" evidence="16">
    <location>
        <begin position="1"/>
        <end position="20"/>
    </location>
</feature>
<dbReference type="GO" id="GO:0045202">
    <property type="term" value="C:synapse"/>
    <property type="evidence" value="ECO:0007669"/>
    <property type="project" value="UniProtKB-SubCell"/>
</dbReference>
<evidence type="ECO:0000256" key="15">
    <source>
        <dbReference type="PROSITE-ProRule" id="PRU00302"/>
    </source>
</evidence>
<dbReference type="GO" id="GO:0005576">
    <property type="term" value="C:extracellular region"/>
    <property type="evidence" value="ECO:0007669"/>
    <property type="project" value="UniProtKB-SubCell"/>
</dbReference>
<evidence type="ECO:0000256" key="10">
    <source>
        <dbReference type="ARBA" id="ARBA00022737"/>
    </source>
</evidence>
<dbReference type="InterPro" id="IPR025232">
    <property type="entry name" value="DUF4174"/>
</dbReference>
<keyword evidence="5" id="KW-0963">Cytoplasm</keyword>
<evidence type="ECO:0000256" key="11">
    <source>
        <dbReference type="ARBA" id="ARBA00022889"/>
    </source>
</evidence>
<evidence type="ECO:0000256" key="9">
    <source>
        <dbReference type="ARBA" id="ARBA00022729"/>
    </source>
</evidence>
<evidence type="ECO:0000256" key="2">
    <source>
        <dbReference type="ARBA" id="ARBA00004496"/>
    </source>
</evidence>
<keyword evidence="7" id="KW-0037">Angiogenesis</keyword>
<dbReference type="Pfam" id="PF00084">
    <property type="entry name" value="Sushi"/>
    <property type="match status" value="2"/>
</dbReference>
<reference evidence="18" key="2">
    <citation type="submission" date="2025-09" db="UniProtKB">
        <authorList>
            <consortium name="Ensembl"/>
        </authorList>
    </citation>
    <scope>IDENTIFICATION</scope>
</reference>
<evidence type="ECO:0000256" key="1">
    <source>
        <dbReference type="ARBA" id="ARBA00004241"/>
    </source>
</evidence>
<dbReference type="InParanoid" id="A0A674BIZ8"/>
<dbReference type="CDD" id="cd00033">
    <property type="entry name" value="CCP"/>
    <property type="match status" value="3"/>
</dbReference>
<dbReference type="InterPro" id="IPR003410">
    <property type="entry name" value="HYR_dom"/>
</dbReference>
<dbReference type="InterPro" id="IPR035976">
    <property type="entry name" value="Sushi/SCR/CCP_sf"/>
</dbReference>
<keyword evidence="8 15" id="KW-0768">Sushi</keyword>
<keyword evidence="12" id="KW-0770">Synapse</keyword>
<evidence type="ECO:0000256" key="14">
    <source>
        <dbReference type="ARBA" id="ARBA00034103"/>
    </source>
</evidence>
<dbReference type="GO" id="GO:0098609">
    <property type="term" value="P:cell-cell adhesion"/>
    <property type="evidence" value="ECO:0007669"/>
    <property type="project" value="TreeGrafter"/>
</dbReference>
<keyword evidence="9 16" id="KW-0732">Signal</keyword>
<dbReference type="Ensembl" id="ENSSTUT00000075836.1">
    <property type="protein sequence ID" value="ENSSTUP00000071445.1"/>
    <property type="gene ID" value="ENSSTUG00000031218.1"/>
</dbReference>
<evidence type="ECO:0000256" key="3">
    <source>
        <dbReference type="ARBA" id="ARBA00004613"/>
    </source>
</evidence>
<protein>
    <recommendedName>
        <fullName evidence="4">Sushi repeat-containing protein SRPX2</fullName>
    </recommendedName>
</protein>
<dbReference type="InterPro" id="IPR000436">
    <property type="entry name" value="Sushi_SCR_CCP_dom"/>
</dbReference>
<dbReference type="SMART" id="SM00032">
    <property type="entry name" value="CCP"/>
    <property type="match status" value="2"/>
</dbReference>
<gene>
    <name evidence="18" type="primary">SRPX2</name>
</gene>
<feature type="disulfide bond" evidence="15">
    <location>
        <begin position="249"/>
        <end position="276"/>
    </location>
</feature>
<evidence type="ECO:0000256" key="6">
    <source>
        <dbReference type="ARBA" id="ARBA00022525"/>
    </source>
</evidence>
<name>A0A674BIZ8_SALTR</name>
<keyword evidence="19" id="KW-1185">Reference proteome</keyword>
<dbReference type="Pfam" id="PF13778">
    <property type="entry name" value="DUF4174"/>
    <property type="match status" value="1"/>
</dbReference>
<dbReference type="PROSITE" id="PS50923">
    <property type="entry name" value="SUSHI"/>
    <property type="match status" value="2"/>
</dbReference>
<dbReference type="GO" id="GO:0005102">
    <property type="term" value="F:signaling receptor binding"/>
    <property type="evidence" value="ECO:0007669"/>
    <property type="project" value="TreeGrafter"/>
</dbReference>
<evidence type="ECO:0000313" key="19">
    <source>
        <dbReference type="Proteomes" id="UP000472277"/>
    </source>
</evidence>
<feature type="domain" description="Sushi" evidence="17">
    <location>
        <begin position="49"/>
        <end position="98"/>
    </location>
</feature>
<evidence type="ECO:0000256" key="8">
    <source>
        <dbReference type="ARBA" id="ARBA00022659"/>
    </source>
</evidence>
<dbReference type="SUPFAM" id="SSF57535">
    <property type="entry name" value="Complement control module/SCR domain"/>
    <property type="match status" value="3"/>
</dbReference>
<evidence type="ECO:0000256" key="5">
    <source>
        <dbReference type="ARBA" id="ARBA00022490"/>
    </source>
</evidence>
<dbReference type="Gene3D" id="2.10.70.10">
    <property type="entry name" value="Complement Module, domain 1"/>
    <property type="match status" value="3"/>
</dbReference>
<comment type="caution">
    <text evidence="15">Lacks conserved residue(s) required for the propagation of feature annotation.</text>
</comment>
<dbReference type="Proteomes" id="UP000472277">
    <property type="component" value="Chromosome 3"/>
</dbReference>
<comment type="subcellular location">
    <subcellularLocation>
        <location evidence="1">Cell surface</location>
    </subcellularLocation>
    <subcellularLocation>
        <location evidence="2">Cytoplasm</location>
    </subcellularLocation>
    <subcellularLocation>
        <location evidence="3">Secreted</location>
    </subcellularLocation>
    <subcellularLocation>
        <location evidence="14">Synapse</location>
    </subcellularLocation>
</comment>
<accession>A0A674BIZ8</accession>
<organism evidence="18 19">
    <name type="scientific">Salmo trutta</name>
    <name type="common">Brown trout</name>
    <dbReference type="NCBI Taxonomy" id="8032"/>
    <lineage>
        <taxon>Eukaryota</taxon>
        <taxon>Metazoa</taxon>
        <taxon>Chordata</taxon>
        <taxon>Craniata</taxon>
        <taxon>Vertebrata</taxon>
        <taxon>Euteleostomi</taxon>
        <taxon>Actinopterygii</taxon>
        <taxon>Neopterygii</taxon>
        <taxon>Teleostei</taxon>
        <taxon>Protacanthopterygii</taxon>
        <taxon>Salmoniformes</taxon>
        <taxon>Salmonidae</taxon>
        <taxon>Salmoninae</taxon>
        <taxon>Salmo</taxon>
    </lineage>
</organism>
<dbReference type="GeneTree" id="ENSGT00940000159149"/>
<dbReference type="GO" id="GO:0051965">
    <property type="term" value="P:positive regulation of synapse assembly"/>
    <property type="evidence" value="ECO:0007669"/>
    <property type="project" value="TreeGrafter"/>
</dbReference>
<dbReference type="GO" id="GO:0009986">
    <property type="term" value="C:cell surface"/>
    <property type="evidence" value="ECO:0007669"/>
    <property type="project" value="UniProtKB-SubCell"/>
</dbReference>
<evidence type="ECO:0000256" key="4">
    <source>
        <dbReference type="ARBA" id="ARBA00014594"/>
    </source>
</evidence>
<evidence type="ECO:0000256" key="7">
    <source>
        <dbReference type="ARBA" id="ARBA00022657"/>
    </source>
</evidence>
<keyword evidence="13 15" id="KW-1015">Disulfide bond</keyword>